<dbReference type="PANTHER" id="PTHR23513">
    <property type="entry name" value="INTEGRAL MEMBRANE EFFLUX PROTEIN-RELATED"/>
    <property type="match status" value="1"/>
</dbReference>
<organism evidence="7">
    <name type="scientific">hydrothermal vent metagenome</name>
    <dbReference type="NCBI Taxonomy" id="652676"/>
    <lineage>
        <taxon>unclassified sequences</taxon>
        <taxon>metagenomes</taxon>
        <taxon>ecological metagenomes</taxon>
    </lineage>
</organism>
<keyword evidence="2" id="KW-1003">Cell membrane</keyword>
<feature type="transmembrane region" description="Helical" evidence="6">
    <location>
        <begin position="250"/>
        <end position="271"/>
    </location>
</feature>
<dbReference type="PANTHER" id="PTHR23513:SF18">
    <property type="entry name" value="INTEGRAL MEMBRANE PROTEIN"/>
    <property type="match status" value="1"/>
</dbReference>
<dbReference type="Gene3D" id="1.20.1250.20">
    <property type="entry name" value="MFS general substrate transporter like domains"/>
    <property type="match status" value="1"/>
</dbReference>
<feature type="transmembrane region" description="Helical" evidence="6">
    <location>
        <begin position="316"/>
        <end position="337"/>
    </location>
</feature>
<name>A0A3B0SSU3_9ZZZZ</name>
<dbReference type="AlphaFoldDB" id="A0A3B0SSU3"/>
<keyword evidence="3 6" id="KW-0812">Transmembrane</keyword>
<comment type="subcellular location">
    <subcellularLocation>
        <location evidence="1">Cell membrane</location>
        <topology evidence="1">Multi-pass membrane protein</topology>
    </subcellularLocation>
</comment>
<evidence type="ECO:0000256" key="1">
    <source>
        <dbReference type="ARBA" id="ARBA00004651"/>
    </source>
</evidence>
<gene>
    <name evidence="7" type="ORF">MNBD_ACTINO02-2616</name>
</gene>
<keyword evidence="4 6" id="KW-1133">Transmembrane helix</keyword>
<dbReference type="InterPro" id="IPR036259">
    <property type="entry name" value="MFS_trans_sf"/>
</dbReference>
<sequence length="360" mass="37135">MTLAPFAIIGPFLGAFFERFPTAYRGGLIVSAALRAVVAMAMLFALDSVLLFPLAFALLVLSRFHGISRSSLLPQVVGNRSELIAANAQLARVGIIGSLAAVVVAGGVALTGPGFALISSAIAFVISAVAAAGLPTLSRLPRATTPPGRPRARRALPQPVRLARFATAGVRFLNGFILLIVAFAFRSVDAGALDFAALLAAGGLGYFISAFVTPVLDRVISEEPMVVAGLAVEAAAAFIAAQYFGLPAAMALAAAAGFAWGTAKFGFDGLLQSTVPADMRGRAFTSAETFFQIAWVLGALLPVLPGFPVELGLATAGILALIVQVVYVSFALVPVVAQRRSNGATDRDTGPPEDNVLDVL</sequence>
<reference evidence="7" key="1">
    <citation type="submission" date="2018-06" db="EMBL/GenBank/DDBJ databases">
        <authorList>
            <person name="Zhirakovskaya E."/>
        </authorList>
    </citation>
    <scope>NUCLEOTIDE SEQUENCE</scope>
</reference>
<dbReference type="SUPFAM" id="SSF103473">
    <property type="entry name" value="MFS general substrate transporter"/>
    <property type="match status" value="1"/>
</dbReference>
<dbReference type="GO" id="GO:0005886">
    <property type="term" value="C:plasma membrane"/>
    <property type="evidence" value="ECO:0007669"/>
    <property type="project" value="UniProtKB-SubCell"/>
</dbReference>
<evidence type="ECO:0008006" key="8">
    <source>
        <dbReference type="Google" id="ProtNLM"/>
    </source>
</evidence>
<evidence type="ECO:0000256" key="5">
    <source>
        <dbReference type="ARBA" id="ARBA00023136"/>
    </source>
</evidence>
<keyword evidence="5 6" id="KW-0472">Membrane</keyword>
<feature type="transmembrane region" description="Helical" evidence="6">
    <location>
        <begin position="90"/>
        <end position="110"/>
    </location>
</feature>
<evidence type="ECO:0000256" key="4">
    <source>
        <dbReference type="ARBA" id="ARBA00022989"/>
    </source>
</evidence>
<proteinExistence type="predicted"/>
<feature type="transmembrane region" description="Helical" evidence="6">
    <location>
        <begin position="116"/>
        <end position="141"/>
    </location>
</feature>
<evidence type="ECO:0000256" key="3">
    <source>
        <dbReference type="ARBA" id="ARBA00022692"/>
    </source>
</evidence>
<evidence type="ECO:0000256" key="2">
    <source>
        <dbReference type="ARBA" id="ARBA00022475"/>
    </source>
</evidence>
<feature type="transmembrane region" description="Helical" evidence="6">
    <location>
        <begin position="283"/>
        <end position="304"/>
    </location>
</feature>
<feature type="transmembrane region" description="Helical" evidence="6">
    <location>
        <begin position="225"/>
        <end position="244"/>
    </location>
</feature>
<dbReference type="EMBL" id="UOEK01000511">
    <property type="protein sequence ID" value="VAW08955.1"/>
    <property type="molecule type" value="Genomic_DNA"/>
</dbReference>
<evidence type="ECO:0000313" key="7">
    <source>
        <dbReference type="EMBL" id="VAW08955.1"/>
    </source>
</evidence>
<protein>
    <recommendedName>
        <fullName evidence="8">MFS transporter</fullName>
    </recommendedName>
</protein>
<accession>A0A3B0SSU3</accession>
<feature type="transmembrane region" description="Helical" evidence="6">
    <location>
        <begin position="162"/>
        <end position="185"/>
    </location>
</feature>
<feature type="transmembrane region" description="Helical" evidence="6">
    <location>
        <begin position="191"/>
        <end position="213"/>
    </location>
</feature>
<feature type="transmembrane region" description="Helical" evidence="6">
    <location>
        <begin position="33"/>
        <end position="61"/>
    </location>
</feature>
<evidence type="ECO:0000256" key="6">
    <source>
        <dbReference type="SAM" id="Phobius"/>
    </source>
</evidence>